<dbReference type="SUPFAM" id="SSF47616">
    <property type="entry name" value="GST C-terminal domain-like"/>
    <property type="match status" value="1"/>
</dbReference>
<dbReference type="OrthoDB" id="9803562at2"/>
<evidence type="ECO:0000259" key="2">
    <source>
        <dbReference type="PROSITE" id="PS50405"/>
    </source>
</evidence>
<dbReference type="GO" id="GO:0016491">
    <property type="term" value="F:oxidoreductase activity"/>
    <property type="evidence" value="ECO:0007669"/>
    <property type="project" value="UniProtKB-KW"/>
</dbReference>
<gene>
    <name evidence="3" type="primary">yfcG_3</name>
    <name evidence="3" type="ORF">TA5114_01340</name>
</gene>
<accession>A0A0P1IPX1</accession>
<dbReference type="InterPro" id="IPR036249">
    <property type="entry name" value="Thioredoxin-like_sf"/>
</dbReference>
<dbReference type="SFLD" id="SFLDG01151">
    <property type="entry name" value="Main.2:_Nu-like"/>
    <property type="match status" value="1"/>
</dbReference>
<organism evidence="3 4">
    <name type="scientific">Cognatishimia activa</name>
    <dbReference type="NCBI Taxonomy" id="1715691"/>
    <lineage>
        <taxon>Bacteria</taxon>
        <taxon>Pseudomonadati</taxon>
        <taxon>Pseudomonadota</taxon>
        <taxon>Alphaproteobacteria</taxon>
        <taxon>Rhodobacterales</taxon>
        <taxon>Paracoccaceae</taxon>
        <taxon>Cognatishimia</taxon>
    </lineage>
</organism>
<feature type="domain" description="GST C-terminal" evidence="2">
    <location>
        <begin position="85"/>
        <end position="218"/>
    </location>
</feature>
<dbReference type="SUPFAM" id="SSF52833">
    <property type="entry name" value="Thioredoxin-like"/>
    <property type="match status" value="1"/>
</dbReference>
<protein>
    <submittedName>
        <fullName evidence="3">Disulfide-bond oxidoreductase YfcG</fullName>
        <ecNumber evidence="3">1.8.4.-</ecNumber>
    </submittedName>
</protein>
<dbReference type="AlphaFoldDB" id="A0A0P1IPX1"/>
<dbReference type="PANTHER" id="PTHR44051">
    <property type="entry name" value="GLUTATHIONE S-TRANSFERASE-RELATED"/>
    <property type="match status" value="1"/>
</dbReference>
<dbReference type="EMBL" id="CYUE01000013">
    <property type="protein sequence ID" value="CUK25539.1"/>
    <property type="molecule type" value="Genomic_DNA"/>
</dbReference>
<dbReference type="InterPro" id="IPR040079">
    <property type="entry name" value="Glutathione_S-Trfase"/>
</dbReference>
<dbReference type="InterPro" id="IPR036282">
    <property type="entry name" value="Glutathione-S-Trfase_C_sf"/>
</dbReference>
<evidence type="ECO:0000313" key="3">
    <source>
        <dbReference type="EMBL" id="CUK25539.1"/>
    </source>
</evidence>
<dbReference type="PANTHER" id="PTHR44051:SF8">
    <property type="entry name" value="GLUTATHIONE S-TRANSFERASE GSTA"/>
    <property type="match status" value="1"/>
</dbReference>
<dbReference type="InterPro" id="IPR004045">
    <property type="entry name" value="Glutathione_S-Trfase_N"/>
</dbReference>
<dbReference type="EC" id="1.8.4.-" evidence="3"/>
<dbReference type="InterPro" id="IPR010987">
    <property type="entry name" value="Glutathione-S-Trfase_C-like"/>
</dbReference>
<dbReference type="RefSeq" id="WP_058314521.1">
    <property type="nucleotide sequence ID" value="NZ_CYTO01000010.1"/>
</dbReference>
<dbReference type="Gene3D" id="1.20.1050.10">
    <property type="match status" value="1"/>
</dbReference>
<dbReference type="Proteomes" id="UP000051184">
    <property type="component" value="Unassembled WGS sequence"/>
</dbReference>
<dbReference type="SFLD" id="SFLDS00019">
    <property type="entry name" value="Glutathione_Transferase_(cytos"/>
    <property type="match status" value="1"/>
</dbReference>
<proteinExistence type="predicted"/>
<dbReference type="Gene3D" id="3.40.30.10">
    <property type="entry name" value="Glutaredoxin"/>
    <property type="match status" value="1"/>
</dbReference>
<sequence length="238" mass="26867">MINLYYDATPNGRKILMMLEEIQIPYQLRWVEIDKGQQFDPLFRTRSPSAKIPVIEDSDTGTTVFESGAILMYLAEKTGQLLPADEPARSDVMKWLFWQTSTFGPMVGQATHFHSYASQIQVADSYASERYAKIVRSLYEDLDRRLATTDYVAGEFSIADIALYPWVRVAKGHGVDTANLANVNLWAKEISKRACAKVKPQRPDGSGAFKTFRADNTSVWDALFANQKSPIQKDITNE</sequence>
<dbReference type="SFLD" id="SFLDG00358">
    <property type="entry name" value="Main_(cytGST)"/>
    <property type="match status" value="1"/>
</dbReference>
<dbReference type="STRING" id="1715691.TA5113_01600"/>
<evidence type="ECO:0000259" key="1">
    <source>
        <dbReference type="PROSITE" id="PS50404"/>
    </source>
</evidence>
<name>A0A0P1IPX1_9RHOB</name>
<evidence type="ECO:0000313" key="4">
    <source>
        <dbReference type="Proteomes" id="UP000051184"/>
    </source>
</evidence>
<feature type="domain" description="GST N-terminal" evidence="1">
    <location>
        <begin position="1"/>
        <end position="82"/>
    </location>
</feature>
<keyword evidence="4" id="KW-1185">Reference proteome</keyword>
<reference evidence="4" key="1">
    <citation type="submission" date="2015-09" db="EMBL/GenBank/DDBJ databases">
        <authorList>
            <person name="Rodrigo-Torres Lidia"/>
            <person name="Arahal R.David."/>
        </authorList>
    </citation>
    <scope>NUCLEOTIDE SEQUENCE [LARGE SCALE GENOMIC DNA]</scope>
    <source>
        <strain evidence="4">CECT 5114</strain>
    </source>
</reference>
<dbReference type="PROSITE" id="PS50404">
    <property type="entry name" value="GST_NTER"/>
    <property type="match status" value="1"/>
</dbReference>
<dbReference type="Pfam" id="PF13409">
    <property type="entry name" value="GST_N_2"/>
    <property type="match status" value="1"/>
</dbReference>
<dbReference type="CDD" id="cd03048">
    <property type="entry name" value="GST_N_Ure2p_like"/>
    <property type="match status" value="1"/>
</dbReference>
<keyword evidence="3" id="KW-0560">Oxidoreductase</keyword>
<dbReference type="PROSITE" id="PS50405">
    <property type="entry name" value="GST_CTER"/>
    <property type="match status" value="1"/>
</dbReference>